<evidence type="ECO:0000256" key="1">
    <source>
        <dbReference type="ARBA" id="ARBA00004251"/>
    </source>
</evidence>
<dbReference type="Proteomes" id="UP000261340">
    <property type="component" value="Unplaced"/>
</dbReference>
<feature type="domain" description="Ig-like" evidence="18">
    <location>
        <begin position="10"/>
        <end position="103"/>
    </location>
</feature>
<evidence type="ECO:0000256" key="15">
    <source>
        <dbReference type="ARBA" id="ARBA00023319"/>
    </source>
</evidence>
<dbReference type="GO" id="GO:0070161">
    <property type="term" value="C:anchoring junction"/>
    <property type="evidence" value="ECO:0007669"/>
    <property type="project" value="UniProtKB-SubCell"/>
</dbReference>
<keyword evidence="14" id="KW-0325">Glycoprotein</keyword>
<dbReference type="Gene3D" id="2.60.40.10">
    <property type="entry name" value="Immunoglobulins"/>
    <property type="match status" value="4"/>
</dbReference>
<proteinExistence type="predicted"/>
<dbReference type="GeneTree" id="ENSGT01140000282577"/>
<dbReference type="GO" id="GO:0045121">
    <property type="term" value="C:membrane raft"/>
    <property type="evidence" value="ECO:0007669"/>
    <property type="project" value="UniProtKB-SubCell"/>
</dbReference>
<dbReference type="SMART" id="SM00409">
    <property type="entry name" value="IG"/>
    <property type="match status" value="4"/>
</dbReference>
<evidence type="ECO:0000256" key="6">
    <source>
        <dbReference type="ARBA" id="ARBA00022692"/>
    </source>
</evidence>
<evidence type="ECO:0000256" key="9">
    <source>
        <dbReference type="ARBA" id="ARBA00022889"/>
    </source>
</evidence>
<evidence type="ECO:0000256" key="8">
    <source>
        <dbReference type="ARBA" id="ARBA00022737"/>
    </source>
</evidence>
<evidence type="ECO:0000259" key="18">
    <source>
        <dbReference type="PROSITE" id="PS50835"/>
    </source>
</evidence>
<evidence type="ECO:0000256" key="10">
    <source>
        <dbReference type="ARBA" id="ARBA00022949"/>
    </source>
</evidence>
<dbReference type="InterPro" id="IPR003599">
    <property type="entry name" value="Ig_sub"/>
</dbReference>
<evidence type="ECO:0000256" key="16">
    <source>
        <dbReference type="ARBA" id="ARBA00049765"/>
    </source>
</evidence>
<keyword evidence="9" id="KW-0130">Cell adhesion</keyword>
<keyword evidence="6 17" id="KW-0812">Transmembrane</keyword>
<sequence>MFAGLTYIIDRVGLTVEPRNTVQSGTPVRLRCQVSVSHSNIPHLIHSFQFTRDDVPIYSSNVTKDTVVYEINPARAADSGNYECRVAVKDKSKTSASQKLDVTGLQIPTLHLDTSSFYENEEFKATCSAPEEKGPLTFRFYKRFRSGKPEIIKQLSPGGNSSTTTLRLSHIGNCFLYCDYEINLVSGTRQSNRSKEIPVLVKALHITPIMNVLPTSNVSEGDLIEVVCKVVNPPRNTEVFLTKDKAILKQAKAGALTHTFTVREGDSGELVCKAEWGSVQKEASLTITVKELFSKPRLAVKPTDIFEGDRFKVTCSVSIYDPEKIESEAMQFSIYKDNVKVAGADTYMTVARPSANGNYTCRANYASLKHTIMKESQTHTVKAKVAVSEPVLAVEGGTLLLGKPFQLSCYCKRGTLPIEYTLFVPRKPTENKTVRMPGEKAIFNLPPFTERSDLKNILCHARNSHPNVTHMFLCAEPVSKPQLTTIPRIGDISEGCNMSLVCSVQRGSPPINFTWYSETKGFLHSRTSSEQKESYSMDNVRGDHSGGYYCVSTNPAGETQQSATIIIGVKMAGWKKGLIAVFCILFILAFIFILFFKKRLPRLKKRGPVALSV</sequence>
<evidence type="ECO:0000256" key="17">
    <source>
        <dbReference type="SAM" id="Phobius"/>
    </source>
</evidence>
<evidence type="ECO:0000256" key="7">
    <source>
        <dbReference type="ARBA" id="ARBA00022729"/>
    </source>
</evidence>
<dbReference type="InterPro" id="IPR007110">
    <property type="entry name" value="Ig-like_dom"/>
</dbReference>
<organism evidence="19 20">
    <name type="scientific">Amphilophus citrinellus</name>
    <name type="common">Midas cichlid</name>
    <name type="synonym">Cichlasoma citrinellum</name>
    <dbReference type="NCBI Taxonomy" id="61819"/>
    <lineage>
        <taxon>Eukaryota</taxon>
        <taxon>Metazoa</taxon>
        <taxon>Chordata</taxon>
        <taxon>Craniata</taxon>
        <taxon>Vertebrata</taxon>
        <taxon>Euteleostomi</taxon>
        <taxon>Actinopterygii</taxon>
        <taxon>Neopterygii</taxon>
        <taxon>Teleostei</taxon>
        <taxon>Neoteleostei</taxon>
        <taxon>Acanthomorphata</taxon>
        <taxon>Ovalentaria</taxon>
        <taxon>Cichlomorphae</taxon>
        <taxon>Cichliformes</taxon>
        <taxon>Cichlidae</taxon>
        <taxon>New World cichlids</taxon>
        <taxon>Cichlasomatinae</taxon>
        <taxon>Heroini</taxon>
        <taxon>Amphilophus</taxon>
    </lineage>
</organism>
<comment type="subcellular location">
    <subcellularLocation>
        <location evidence="2">Cell junction</location>
    </subcellularLocation>
    <subcellularLocation>
        <location evidence="1">Cell membrane</location>
        <topology evidence="1">Single-pass type I membrane protein</topology>
    </subcellularLocation>
    <subcellularLocation>
        <location evidence="3">Membrane raft</location>
    </subcellularLocation>
</comment>
<dbReference type="GO" id="GO:0007166">
    <property type="term" value="P:cell surface receptor signaling pathway"/>
    <property type="evidence" value="ECO:0007669"/>
    <property type="project" value="TreeGrafter"/>
</dbReference>
<feature type="domain" description="Ig-like" evidence="18">
    <location>
        <begin position="481"/>
        <end position="566"/>
    </location>
</feature>
<keyword evidence="8" id="KW-0677">Repeat</keyword>
<evidence type="ECO:0000313" key="20">
    <source>
        <dbReference type="Proteomes" id="UP000261340"/>
    </source>
</evidence>
<evidence type="ECO:0000313" key="19">
    <source>
        <dbReference type="Ensembl" id="ENSACIP00000008046.1"/>
    </source>
</evidence>
<dbReference type="GO" id="GO:0006955">
    <property type="term" value="P:immune response"/>
    <property type="evidence" value="ECO:0007669"/>
    <property type="project" value="TreeGrafter"/>
</dbReference>
<dbReference type="PANTHER" id="PTHR11481">
    <property type="entry name" value="IMMUNOGLOBULIN FC RECEPTOR"/>
    <property type="match status" value="1"/>
</dbReference>
<dbReference type="Ensembl" id="ENSACIT00000008284.1">
    <property type="protein sequence ID" value="ENSACIP00000008046.1"/>
    <property type="gene ID" value="ENSACIG00000006309.1"/>
</dbReference>
<reference evidence="19" key="2">
    <citation type="submission" date="2025-09" db="UniProtKB">
        <authorList>
            <consortium name="Ensembl"/>
        </authorList>
    </citation>
    <scope>IDENTIFICATION</scope>
</reference>
<dbReference type="InterPro" id="IPR013783">
    <property type="entry name" value="Ig-like_fold"/>
</dbReference>
<keyword evidence="4" id="KW-1003">Cell membrane</keyword>
<dbReference type="OMA" id="FLSCDYE"/>
<keyword evidence="10" id="KW-0965">Cell junction</keyword>
<dbReference type="InterPro" id="IPR050488">
    <property type="entry name" value="Ig_Fc_receptor"/>
</dbReference>
<keyword evidence="13" id="KW-1015">Disulfide bond</keyword>
<feature type="domain" description="Ig-like" evidence="18">
    <location>
        <begin position="208"/>
        <end position="288"/>
    </location>
</feature>
<dbReference type="InterPro" id="IPR036179">
    <property type="entry name" value="Ig-like_dom_sf"/>
</dbReference>
<dbReference type="PANTHER" id="PTHR11481:SF5">
    <property type="entry name" value="PLATELET ENDOTHELIAL CELL ADHESION MOLECULE"/>
    <property type="match status" value="1"/>
</dbReference>
<evidence type="ECO:0000256" key="3">
    <source>
        <dbReference type="ARBA" id="ARBA00004285"/>
    </source>
</evidence>
<dbReference type="SUPFAM" id="SSF48726">
    <property type="entry name" value="Immunoglobulin"/>
    <property type="match status" value="4"/>
</dbReference>
<keyword evidence="11 17" id="KW-1133">Transmembrane helix</keyword>
<accession>A0A3Q0RBR5</accession>
<dbReference type="AlphaFoldDB" id="A0A3Q0RBR5"/>
<dbReference type="GO" id="GO:0009897">
    <property type="term" value="C:external side of plasma membrane"/>
    <property type="evidence" value="ECO:0007669"/>
    <property type="project" value="TreeGrafter"/>
</dbReference>
<dbReference type="Pfam" id="PF13895">
    <property type="entry name" value="Ig_2"/>
    <property type="match status" value="2"/>
</dbReference>
<dbReference type="FunFam" id="2.60.40.10:FF:000357">
    <property type="entry name" value="Fc receptor like 1"/>
    <property type="match status" value="1"/>
</dbReference>
<keyword evidence="20" id="KW-1185">Reference proteome</keyword>
<evidence type="ECO:0000256" key="13">
    <source>
        <dbReference type="ARBA" id="ARBA00023157"/>
    </source>
</evidence>
<feature type="transmembrane region" description="Helical" evidence="17">
    <location>
        <begin position="577"/>
        <end position="596"/>
    </location>
</feature>
<evidence type="ECO:0000256" key="14">
    <source>
        <dbReference type="ARBA" id="ARBA00023180"/>
    </source>
</evidence>
<keyword evidence="15" id="KW-0393">Immunoglobulin domain</keyword>
<evidence type="ECO:0000256" key="4">
    <source>
        <dbReference type="ARBA" id="ARBA00022475"/>
    </source>
</evidence>
<evidence type="ECO:0000256" key="5">
    <source>
        <dbReference type="ARBA" id="ARBA00022553"/>
    </source>
</evidence>
<keyword evidence="5" id="KW-0597">Phosphoprotein</keyword>
<keyword evidence="7" id="KW-0732">Signal</keyword>
<dbReference type="PROSITE" id="PS50835">
    <property type="entry name" value="IG_LIKE"/>
    <property type="match status" value="4"/>
</dbReference>
<evidence type="ECO:0000256" key="2">
    <source>
        <dbReference type="ARBA" id="ARBA00004282"/>
    </source>
</evidence>
<protein>
    <recommendedName>
        <fullName evidence="16">Platelet endothelial cell adhesion molecule</fullName>
    </recommendedName>
</protein>
<dbReference type="STRING" id="61819.ENSACIP00000008046"/>
<dbReference type="GO" id="GO:0004888">
    <property type="term" value="F:transmembrane signaling receptor activity"/>
    <property type="evidence" value="ECO:0007669"/>
    <property type="project" value="TreeGrafter"/>
</dbReference>
<reference evidence="19" key="1">
    <citation type="submission" date="2025-08" db="UniProtKB">
        <authorList>
            <consortium name="Ensembl"/>
        </authorList>
    </citation>
    <scope>IDENTIFICATION</scope>
</reference>
<keyword evidence="12 17" id="KW-0472">Membrane</keyword>
<evidence type="ECO:0000256" key="12">
    <source>
        <dbReference type="ARBA" id="ARBA00023136"/>
    </source>
</evidence>
<name>A0A3Q0RBR5_AMPCI</name>
<evidence type="ECO:0000256" key="11">
    <source>
        <dbReference type="ARBA" id="ARBA00022989"/>
    </source>
</evidence>
<dbReference type="GO" id="GO:0098742">
    <property type="term" value="P:cell-cell adhesion via plasma-membrane adhesion molecules"/>
    <property type="evidence" value="ECO:0007669"/>
    <property type="project" value="TreeGrafter"/>
</dbReference>
<feature type="domain" description="Ig-like" evidence="18">
    <location>
        <begin position="296"/>
        <end position="380"/>
    </location>
</feature>